<dbReference type="PANTHER" id="PTHR11680:SF35">
    <property type="entry name" value="SERINE HYDROXYMETHYLTRANSFERASE 1"/>
    <property type="match status" value="1"/>
</dbReference>
<reference evidence="15" key="1">
    <citation type="submission" date="2018-11" db="EMBL/GenBank/DDBJ databases">
        <authorList>
            <person name="Grassa J C."/>
        </authorList>
    </citation>
    <scope>NUCLEOTIDE SEQUENCE [LARGE SCALE GENOMIC DNA]</scope>
</reference>
<dbReference type="FunFam" id="3.40.640.10:FF:000097">
    <property type="entry name" value="Serine hydroxymethyltransferase"/>
    <property type="match status" value="1"/>
</dbReference>
<accession>A0A803Q6L6</accession>
<dbReference type="Proteomes" id="UP000596661">
    <property type="component" value="Chromosome 7"/>
</dbReference>
<comment type="function">
    <text evidence="11">Interconversion of serine and glycine.</text>
</comment>
<dbReference type="GO" id="GO:0019264">
    <property type="term" value="P:glycine biosynthetic process from serine"/>
    <property type="evidence" value="ECO:0007669"/>
    <property type="project" value="InterPro"/>
</dbReference>
<dbReference type="GO" id="GO:0030170">
    <property type="term" value="F:pyridoxal phosphate binding"/>
    <property type="evidence" value="ECO:0007669"/>
    <property type="project" value="InterPro"/>
</dbReference>
<dbReference type="PANTHER" id="PTHR11680">
    <property type="entry name" value="SERINE HYDROXYMETHYLTRANSFERASE"/>
    <property type="match status" value="1"/>
</dbReference>
<evidence type="ECO:0000256" key="3">
    <source>
        <dbReference type="ARBA" id="ARBA00004496"/>
    </source>
</evidence>
<organism evidence="15 16">
    <name type="scientific">Cannabis sativa</name>
    <name type="common">Hemp</name>
    <name type="synonym">Marijuana</name>
    <dbReference type="NCBI Taxonomy" id="3483"/>
    <lineage>
        <taxon>Eukaryota</taxon>
        <taxon>Viridiplantae</taxon>
        <taxon>Streptophyta</taxon>
        <taxon>Embryophyta</taxon>
        <taxon>Tracheophyta</taxon>
        <taxon>Spermatophyta</taxon>
        <taxon>Magnoliopsida</taxon>
        <taxon>eudicotyledons</taxon>
        <taxon>Gunneridae</taxon>
        <taxon>Pentapetalae</taxon>
        <taxon>rosids</taxon>
        <taxon>fabids</taxon>
        <taxon>Rosales</taxon>
        <taxon>Cannabaceae</taxon>
        <taxon>Cannabis</taxon>
    </lineage>
</organism>
<comment type="function">
    <text evidence="10">Catalyzes the interconversion of serine and glycine.</text>
</comment>
<keyword evidence="16" id="KW-1185">Reference proteome</keyword>
<evidence type="ECO:0000259" key="12">
    <source>
        <dbReference type="Pfam" id="PF00464"/>
    </source>
</evidence>
<dbReference type="InterPro" id="IPR049943">
    <property type="entry name" value="Ser_HO-MeTrfase-like"/>
</dbReference>
<proteinExistence type="inferred from homology"/>
<keyword evidence="8 11" id="KW-0808">Transferase</keyword>
<comment type="catalytic activity">
    <reaction evidence="1 11">
        <text>(6R)-5,10-methylene-5,6,7,8-tetrahydrofolate + glycine + H2O = (6S)-5,6,7,8-tetrahydrofolate + L-serine</text>
        <dbReference type="Rhea" id="RHEA:15481"/>
        <dbReference type="ChEBI" id="CHEBI:15377"/>
        <dbReference type="ChEBI" id="CHEBI:15636"/>
        <dbReference type="ChEBI" id="CHEBI:33384"/>
        <dbReference type="ChEBI" id="CHEBI:57305"/>
        <dbReference type="ChEBI" id="CHEBI:57453"/>
        <dbReference type="EC" id="2.1.2.1"/>
    </reaction>
</comment>
<dbReference type="InterPro" id="IPR001085">
    <property type="entry name" value="Ser_HO-MeTrfase"/>
</dbReference>
<evidence type="ECO:0000256" key="8">
    <source>
        <dbReference type="ARBA" id="ARBA00022679"/>
    </source>
</evidence>
<dbReference type="EC" id="2.1.2.1" evidence="11"/>
<evidence type="ECO:0000313" key="15">
    <source>
        <dbReference type="EnsemblPlants" id="cds.evm.model.07.82"/>
    </source>
</evidence>
<evidence type="ECO:0000256" key="9">
    <source>
        <dbReference type="ARBA" id="ARBA00022898"/>
    </source>
</evidence>
<evidence type="ECO:0000313" key="16">
    <source>
        <dbReference type="Proteomes" id="UP000596661"/>
    </source>
</evidence>
<evidence type="ECO:0000259" key="14">
    <source>
        <dbReference type="Pfam" id="PF13966"/>
    </source>
</evidence>
<evidence type="ECO:0000256" key="2">
    <source>
        <dbReference type="ARBA" id="ARBA00001933"/>
    </source>
</evidence>
<dbReference type="CDD" id="cd06222">
    <property type="entry name" value="RNase_H_like"/>
    <property type="match status" value="1"/>
</dbReference>
<dbReference type="Pfam" id="PF00464">
    <property type="entry name" value="SHMT"/>
    <property type="match status" value="1"/>
</dbReference>
<dbReference type="GO" id="GO:0003676">
    <property type="term" value="F:nucleic acid binding"/>
    <property type="evidence" value="ECO:0007669"/>
    <property type="project" value="InterPro"/>
</dbReference>
<feature type="domain" description="Serine hydroxymethyltransferase-like" evidence="12">
    <location>
        <begin position="13"/>
        <end position="252"/>
    </location>
</feature>
<sequence>MDPVNEWGNTPLNVVDPQIHDLIEKEKRRQCRGIELIASENFTSFAVIEALGSALTNKYSEGMPGNRYYGGNEFIDEIENLCRSRALEAFHLDAAKWGVNVQPYSGSPANFAAYTAVLQPHDRIMGLDLPSGGHLTHGYYTSGGKKISATSIYFESLPYKVNQSTGYIDYDRLEEKALDFRPKLIICGGSAYPRDWDYARFRAVADKCGALLLCDMAHISGLVAAQEAANPFEYCDIVTTTTHKSLRGPRAGGPHNHQIGALAVALKQAATPAFKAYAKQVKANAVALGNFLMAKGYKLVTGGTENHLVLWDLRPLGLTGNKVEKLCDLCNITVNKNAVFGDSSALAPGGVRIGTPAMTSRGLLEKDFEQIGDFLHRAVTITLNIQKQYGKLLKDFNKGLVNNKDIEELKVDVEKFSASFDMPGFKLIVGFGTIMSQVNTQSKSWKTKISLSTSMSPMSWWKTFWGLKLPSKVKIFAWRIIYHSILIAAALFQRKIITSAACSLCSNAWESAPPQGQLKLNIDAAIDSSRNRIGLGVVIRNSHGQVLAALSKPVARNFRPHEMEAKALFHGLQWARHLHIRLDMVEIDSMLVVTSLNGLASRNLALQDLIFDVKN</sequence>
<dbReference type="PROSITE" id="PS00096">
    <property type="entry name" value="SHMT"/>
    <property type="match status" value="1"/>
</dbReference>
<dbReference type="InterPro" id="IPR019798">
    <property type="entry name" value="Ser_HO-MeTrfase_PLP_BS"/>
</dbReference>
<dbReference type="InterPro" id="IPR039429">
    <property type="entry name" value="SHMT-like_dom"/>
</dbReference>
<keyword evidence="7 11" id="KW-0554">One-carbon metabolism</keyword>
<dbReference type="SUPFAM" id="SSF53098">
    <property type="entry name" value="Ribonuclease H-like"/>
    <property type="match status" value="1"/>
</dbReference>
<evidence type="ECO:0000256" key="11">
    <source>
        <dbReference type="RuleBase" id="RU000585"/>
    </source>
</evidence>
<dbReference type="Gene3D" id="3.40.640.10">
    <property type="entry name" value="Type I PLP-dependent aspartate aminotransferase-like (Major domain)"/>
    <property type="match status" value="1"/>
</dbReference>
<evidence type="ECO:0000256" key="7">
    <source>
        <dbReference type="ARBA" id="ARBA00022563"/>
    </source>
</evidence>
<dbReference type="SUPFAM" id="SSF53383">
    <property type="entry name" value="PLP-dependent transferases"/>
    <property type="match status" value="1"/>
</dbReference>
<dbReference type="InterPro" id="IPR044730">
    <property type="entry name" value="RNase_H-like_dom_plant"/>
</dbReference>
<dbReference type="GO" id="GO:0004372">
    <property type="term" value="F:glycine hydroxymethyltransferase activity"/>
    <property type="evidence" value="ECO:0007669"/>
    <property type="project" value="UniProtKB-EC"/>
</dbReference>
<evidence type="ECO:0000256" key="4">
    <source>
        <dbReference type="ARBA" id="ARBA00004777"/>
    </source>
</evidence>
<dbReference type="GO" id="GO:0005634">
    <property type="term" value="C:nucleus"/>
    <property type="evidence" value="ECO:0007669"/>
    <property type="project" value="UniProtKB-ARBA"/>
</dbReference>
<feature type="domain" description="RNase H type-1" evidence="13">
    <location>
        <begin position="521"/>
        <end position="613"/>
    </location>
</feature>
<dbReference type="InterPro" id="IPR012337">
    <property type="entry name" value="RNaseH-like_sf"/>
</dbReference>
<dbReference type="GO" id="GO:0035999">
    <property type="term" value="P:tetrahydrofolate interconversion"/>
    <property type="evidence" value="ECO:0007669"/>
    <property type="project" value="UniProtKB-UniPathway"/>
</dbReference>
<keyword evidence="9 11" id="KW-0663">Pyridoxal phosphate</keyword>
<reference evidence="15" key="2">
    <citation type="submission" date="2021-03" db="UniProtKB">
        <authorList>
            <consortium name="EnsemblPlants"/>
        </authorList>
    </citation>
    <scope>IDENTIFICATION</scope>
</reference>
<dbReference type="HAMAP" id="MF_00051">
    <property type="entry name" value="SHMT"/>
    <property type="match status" value="1"/>
</dbReference>
<comment type="similarity">
    <text evidence="5 11">Belongs to the SHMT family.</text>
</comment>
<dbReference type="GO" id="GO:0004523">
    <property type="term" value="F:RNA-DNA hybrid ribonuclease activity"/>
    <property type="evidence" value="ECO:0007669"/>
    <property type="project" value="InterPro"/>
</dbReference>
<dbReference type="InterPro" id="IPR015424">
    <property type="entry name" value="PyrdxlP-dep_Trfase"/>
</dbReference>
<dbReference type="Gene3D" id="3.90.1150.10">
    <property type="entry name" value="Aspartate Aminotransferase, domain 1"/>
    <property type="match status" value="1"/>
</dbReference>
<dbReference type="InterPro" id="IPR015422">
    <property type="entry name" value="PyrdxlP-dep_Trfase_small"/>
</dbReference>
<dbReference type="Gramene" id="evm.model.07.82">
    <property type="protein sequence ID" value="cds.evm.model.07.82"/>
    <property type="gene ID" value="evm.TU.07.82"/>
</dbReference>
<dbReference type="InterPro" id="IPR036397">
    <property type="entry name" value="RNaseH_sf"/>
</dbReference>
<comment type="pathway">
    <text evidence="4 11">One-carbon metabolism; tetrahydrofolate interconversion.</text>
</comment>
<keyword evidence="6" id="KW-0963">Cytoplasm</keyword>
<dbReference type="InterPro" id="IPR026960">
    <property type="entry name" value="RVT-Znf"/>
</dbReference>
<evidence type="ECO:0000259" key="13">
    <source>
        <dbReference type="Pfam" id="PF13456"/>
    </source>
</evidence>
<comment type="subcellular location">
    <subcellularLocation>
        <location evidence="3">Cytoplasm</location>
    </subcellularLocation>
</comment>
<dbReference type="InterPro" id="IPR002156">
    <property type="entry name" value="RNaseH_domain"/>
</dbReference>
<dbReference type="GO" id="GO:0005739">
    <property type="term" value="C:mitochondrion"/>
    <property type="evidence" value="ECO:0007669"/>
    <property type="project" value="TreeGrafter"/>
</dbReference>
<dbReference type="EMBL" id="UZAU01000626">
    <property type="status" value="NOT_ANNOTATED_CDS"/>
    <property type="molecule type" value="Genomic_DNA"/>
</dbReference>
<dbReference type="Gene3D" id="3.30.420.10">
    <property type="entry name" value="Ribonuclease H-like superfamily/Ribonuclease H"/>
    <property type="match status" value="1"/>
</dbReference>
<dbReference type="OMA" id="VTNRNAI"/>
<feature type="domain" description="Reverse transcriptase zinc-binding" evidence="14">
    <location>
        <begin position="455"/>
        <end position="511"/>
    </location>
</feature>
<dbReference type="UniPathway" id="UPA00193"/>
<evidence type="ECO:0000256" key="5">
    <source>
        <dbReference type="ARBA" id="ARBA00006376"/>
    </source>
</evidence>
<dbReference type="CDD" id="cd00378">
    <property type="entry name" value="SHMT"/>
    <property type="match status" value="1"/>
</dbReference>
<comment type="cofactor">
    <cofactor evidence="2 11">
        <name>pyridoxal 5'-phosphate</name>
        <dbReference type="ChEBI" id="CHEBI:597326"/>
    </cofactor>
</comment>
<dbReference type="Pfam" id="PF13456">
    <property type="entry name" value="RVT_3"/>
    <property type="match status" value="1"/>
</dbReference>
<dbReference type="AlphaFoldDB" id="A0A803Q6L6"/>
<name>A0A803Q6L6_CANSA</name>
<dbReference type="EnsemblPlants" id="evm.model.07.82">
    <property type="protein sequence ID" value="cds.evm.model.07.82"/>
    <property type="gene ID" value="evm.TU.07.82"/>
</dbReference>
<evidence type="ECO:0000256" key="1">
    <source>
        <dbReference type="ARBA" id="ARBA00001528"/>
    </source>
</evidence>
<dbReference type="FunFam" id="3.90.1150.10:FF:000005">
    <property type="entry name" value="Serine hydroxymethyltransferase"/>
    <property type="match status" value="1"/>
</dbReference>
<dbReference type="Pfam" id="PF13966">
    <property type="entry name" value="zf-RVT"/>
    <property type="match status" value="1"/>
</dbReference>
<evidence type="ECO:0000256" key="6">
    <source>
        <dbReference type="ARBA" id="ARBA00022490"/>
    </source>
</evidence>
<dbReference type="InterPro" id="IPR015421">
    <property type="entry name" value="PyrdxlP-dep_Trfase_major"/>
</dbReference>
<protein>
    <recommendedName>
        <fullName evidence="11">Serine hydroxymethyltransferase</fullName>
        <ecNumber evidence="11">2.1.2.1</ecNumber>
    </recommendedName>
</protein>
<evidence type="ECO:0000256" key="10">
    <source>
        <dbReference type="ARBA" id="ARBA00059150"/>
    </source>
</evidence>